<evidence type="ECO:0000313" key="2">
    <source>
        <dbReference type="EMBL" id="AZV78965.1"/>
    </source>
</evidence>
<dbReference type="EMBL" id="CP033219">
    <property type="protein sequence ID" value="AZV78965.1"/>
    <property type="molecule type" value="Genomic_DNA"/>
</dbReference>
<sequence length="121" mass="13618">MIPMTTPKSSAMNTNKSFLRNPVHTETRMKLGLPCNLYLGDQELQAVTFNISYSGFGVELPADGHTFDVKSLVSASIEDIGNFDVFVRWKRGQRMGLSFSSKRSAKPMLNAYFKRTNCYPI</sequence>
<dbReference type="InterPro" id="IPR009875">
    <property type="entry name" value="PilZ_domain"/>
</dbReference>
<organism evidence="2 3">
    <name type="scientific">Parasedimentitalea marina</name>
    <dbReference type="NCBI Taxonomy" id="2483033"/>
    <lineage>
        <taxon>Bacteria</taxon>
        <taxon>Pseudomonadati</taxon>
        <taxon>Pseudomonadota</taxon>
        <taxon>Alphaproteobacteria</taxon>
        <taxon>Rhodobacterales</taxon>
        <taxon>Paracoccaceae</taxon>
        <taxon>Parasedimentitalea</taxon>
    </lineage>
</organism>
<name>A0A3T0N4M4_9RHOB</name>
<accession>A0A3T0N4M4</accession>
<feature type="domain" description="PilZ" evidence="1">
    <location>
        <begin position="26"/>
        <end position="101"/>
    </location>
</feature>
<dbReference type="Gene3D" id="2.40.10.220">
    <property type="entry name" value="predicted glycosyltransferase like domains"/>
    <property type="match status" value="1"/>
</dbReference>
<dbReference type="KEGG" id="sedi:EBB79_14525"/>
<gene>
    <name evidence="2" type="ORF">EBB79_14525</name>
</gene>
<dbReference type="GO" id="GO:0035438">
    <property type="term" value="F:cyclic-di-GMP binding"/>
    <property type="evidence" value="ECO:0007669"/>
    <property type="project" value="InterPro"/>
</dbReference>
<dbReference type="Proteomes" id="UP000283063">
    <property type="component" value="Chromosome"/>
</dbReference>
<protein>
    <submittedName>
        <fullName evidence="2">PilZ domain-containing protein</fullName>
    </submittedName>
</protein>
<reference evidence="2 3" key="1">
    <citation type="submission" date="2018-10" db="EMBL/GenBank/DDBJ databases">
        <title>Parasedimentitalea marina sp. nov., a psychrophilic bacterium isolated from deep seawater of the New Britain Trench.</title>
        <authorList>
            <person name="Cao J."/>
        </authorList>
    </citation>
    <scope>NUCLEOTIDE SEQUENCE [LARGE SCALE GENOMIC DNA]</scope>
    <source>
        <strain evidence="2 3">W43</strain>
    </source>
</reference>
<evidence type="ECO:0000313" key="3">
    <source>
        <dbReference type="Proteomes" id="UP000283063"/>
    </source>
</evidence>
<proteinExistence type="predicted"/>
<dbReference type="AlphaFoldDB" id="A0A3T0N4M4"/>
<dbReference type="SUPFAM" id="SSF141371">
    <property type="entry name" value="PilZ domain-like"/>
    <property type="match status" value="1"/>
</dbReference>
<evidence type="ECO:0000259" key="1">
    <source>
        <dbReference type="Pfam" id="PF07238"/>
    </source>
</evidence>
<dbReference type="Pfam" id="PF07238">
    <property type="entry name" value="PilZ"/>
    <property type="match status" value="1"/>
</dbReference>
<keyword evidence="3" id="KW-1185">Reference proteome</keyword>